<feature type="region of interest" description="Disordered" evidence="1">
    <location>
        <begin position="401"/>
        <end position="432"/>
    </location>
</feature>
<organism evidence="2 3">
    <name type="scientific">Cymbomonas tetramitiformis</name>
    <dbReference type="NCBI Taxonomy" id="36881"/>
    <lineage>
        <taxon>Eukaryota</taxon>
        <taxon>Viridiplantae</taxon>
        <taxon>Chlorophyta</taxon>
        <taxon>Pyramimonadophyceae</taxon>
        <taxon>Pyramimonadales</taxon>
        <taxon>Pyramimonadaceae</taxon>
        <taxon>Cymbomonas</taxon>
    </lineage>
</organism>
<protein>
    <submittedName>
        <fullName evidence="2">Uncharacterized protein</fullName>
    </submittedName>
</protein>
<feature type="region of interest" description="Disordered" evidence="1">
    <location>
        <begin position="324"/>
        <end position="385"/>
    </location>
</feature>
<feature type="region of interest" description="Disordered" evidence="1">
    <location>
        <begin position="448"/>
        <end position="475"/>
    </location>
</feature>
<evidence type="ECO:0000313" key="3">
    <source>
        <dbReference type="Proteomes" id="UP001190700"/>
    </source>
</evidence>
<evidence type="ECO:0000313" key="2">
    <source>
        <dbReference type="EMBL" id="KAK3262022.1"/>
    </source>
</evidence>
<feature type="compositionally biased region" description="Basic and acidic residues" evidence="1">
    <location>
        <begin position="745"/>
        <end position="765"/>
    </location>
</feature>
<comment type="caution">
    <text evidence="2">The sequence shown here is derived from an EMBL/GenBank/DDBJ whole genome shotgun (WGS) entry which is preliminary data.</text>
</comment>
<feature type="compositionally biased region" description="Basic residues" evidence="1">
    <location>
        <begin position="158"/>
        <end position="168"/>
    </location>
</feature>
<dbReference type="Proteomes" id="UP001190700">
    <property type="component" value="Unassembled WGS sequence"/>
</dbReference>
<feature type="region of interest" description="Disordered" evidence="1">
    <location>
        <begin position="506"/>
        <end position="525"/>
    </location>
</feature>
<gene>
    <name evidence="2" type="ORF">CYMTET_29103</name>
</gene>
<name>A0AAE0KVA4_9CHLO</name>
<sequence length="848" mass="88490">MTSSLASQAAGATSGNAPTGSTATPGTPTLPDRPDAWQPLSVPSMRRTQSCRRPPRPPSISPERRALADQAAAGRSSGDYGLTGVPSRVSPRRSLKSRRSLDAWFGDSNSPSGSPPTWSPESFAGVAATERIWRDAPEGKWSSGTGKKPKGVPERGHQGKHGHQRRHSHEGSRTLTTVLRTVISPLAALTSPREEEEEEAPMWTNNIYHVPACGPIISTSARSSSSAGGVGQLECEASVAAVQHGLPANSISERLPEFTPTLDGNGGWLQRPRAGCPTGKEELWVQTSGDTQSEAPRVVQMAEALESISVAAAVAKVAIASKSKGYPGREGAAPEVGLPTSQGSRLQQRVHTPEATLQQMASTRGAGESDSPVEVGSGVQERSESARKLIRMSQALVMERGHSPALGGPCRDPQEGGDSLLEPDSDLGERPETRQKLIRMSQAFGTASWLKGDPEEGGGSSPETPSPASLRSMGSQQCASMSAAAAKLAAANDAALTTGVSTDVTTSGADGAGGSPLQIQEGAPPPRLVRMSDALATAVEAARALQEVKAAKLARPADGIQEHPEVAETAGAEAAKVDSPAEEINSPRYSPTHVVPGGLKVHAQKSPPTEAKRAKRMSSAKGWLNKKLFGCSKPASTLSPTCAAARKPPSPLLHSESLAADASKGPARSAPAQATGGALQRVQSDMGVAKPVALTLSKSCTMPEAHKPSPQSVRRMQWNDVALGAFDIQDASPASNVPHASVEVEVPKESETPDSMEGGHKEGLVRRARRIRDRVGAEGEPLSPVGEAVAGKDENVVDVKGLPTLLPSEVEGDERQELRRKRVSEDQIGWSPTIQGQVGAPPSASPAR</sequence>
<dbReference type="EMBL" id="LGRX02016496">
    <property type="protein sequence ID" value="KAK3262022.1"/>
    <property type="molecule type" value="Genomic_DNA"/>
</dbReference>
<keyword evidence="3" id="KW-1185">Reference proteome</keyword>
<feature type="compositionally biased region" description="Polar residues" evidence="1">
    <location>
        <begin position="339"/>
        <end position="362"/>
    </location>
</feature>
<accession>A0AAE0KVA4</accession>
<feature type="compositionally biased region" description="Low complexity" evidence="1">
    <location>
        <begin position="17"/>
        <end position="30"/>
    </location>
</feature>
<dbReference type="AlphaFoldDB" id="A0AAE0KVA4"/>
<feature type="region of interest" description="Disordered" evidence="1">
    <location>
        <begin position="570"/>
        <end position="619"/>
    </location>
</feature>
<proteinExistence type="predicted"/>
<feature type="region of interest" description="Disordered" evidence="1">
    <location>
        <begin position="732"/>
        <end position="848"/>
    </location>
</feature>
<evidence type="ECO:0000256" key="1">
    <source>
        <dbReference type="SAM" id="MobiDB-lite"/>
    </source>
</evidence>
<reference evidence="2 3" key="1">
    <citation type="journal article" date="2015" name="Genome Biol. Evol.">
        <title>Comparative Genomics of a Bacterivorous Green Alga Reveals Evolutionary Causalities and Consequences of Phago-Mixotrophic Mode of Nutrition.</title>
        <authorList>
            <person name="Burns J.A."/>
            <person name="Paasch A."/>
            <person name="Narechania A."/>
            <person name="Kim E."/>
        </authorList>
    </citation>
    <scope>NUCLEOTIDE SEQUENCE [LARGE SCALE GENOMIC DNA]</scope>
    <source>
        <strain evidence="2 3">PLY_AMNH</strain>
    </source>
</reference>
<feature type="region of interest" description="Disordered" evidence="1">
    <location>
        <begin position="1"/>
        <end position="174"/>
    </location>
</feature>
<feature type="compositionally biased region" description="Polar residues" evidence="1">
    <location>
        <begin position="1"/>
        <end position="16"/>
    </location>
</feature>